<protein>
    <submittedName>
        <fullName evidence="1">Uncharacterized protein</fullName>
    </submittedName>
</protein>
<organism evidence="1 2">
    <name type="scientific">Pseudoalteromonas prydzensis</name>
    <dbReference type="NCBI Taxonomy" id="182141"/>
    <lineage>
        <taxon>Bacteria</taxon>
        <taxon>Pseudomonadati</taxon>
        <taxon>Pseudomonadota</taxon>
        <taxon>Gammaproteobacteria</taxon>
        <taxon>Alteromonadales</taxon>
        <taxon>Pseudoalteromonadaceae</taxon>
        <taxon>Pseudoalteromonas</taxon>
    </lineage>
</organism>
<proteinExistence type="predicted"/>
<dbReference type="Proteomes" id="UP000707245">
    <property type="component" value="Unassembled WGS sequence"/>
</dbReference>
<dbReference type="EMBL" id="RRZA01000008">
    <property type="protein sequence ID" value="MBE0456665.1"/>
    <property type="molecule type" value="Genomic_DNA"/>
</dbReference>
<sequence length="87" mass="9442">MTDTTNAIKRISQVSRKDPLIDLKTLSAIAKSATVHARLRAKMNQATITISKNGYIVKVSPDGQETKVKSLTAINNFPSLVDDLCQG</sequence>
<dbReference type="RefSeq" id="WP_192540834.1">
    <property type="nucleotide sequence ID" value="NZ_JBQQIQ010000001.1"/>
</dbReference>
<accession>A0ABR9FIM2</accession>
<comment type="caution">
    <text evidence="1">The sequence shown here is derived from an EMBL/GenBank/DDBJ whole genome shotgun (WGS) entry which is preliminary data.</text>
</comment>
<evidence type="ECO:0000313" key="2">
    <source>
        <dbReference type="Proteomes" id="UP000707245"/>
    </source>
</evidence>
<name>A0ABR9FIM2_9GAMM</name>
<gene>
    <name evidence="1" type="ORF">EI167_04205</name>
</gene>
<reference evidence="1 2" key="1">
    <citation type="submission" date="2020-07" db="EMBL/GenBank/DDBJ databases">
        <title>Halophilic bacteria isolated from french cheeses.</title>
        <authorList>
            <person name="Kothe C.I."/>
            <person name="Farah-Kraiem B."/>
            <person name="Renault P."/>
            <person name="Dridi B."/>
        </authorList>
    </citation>
    <scope>NUCLEOTIDE SEQUENCE [LARGE SCALE GENOMIC DNA]</scope>
    <source>
        <strain evidence="1 2">FME14</strain>
    </source>
</reference>
<evidence type="ECO:0000313" key="1">
    <source>
        <dbReference type="EMBL" id="MBE0456665.1"/>
    </source>
</evidence>
<keyword evidence="2" id="KW-1185">Reference proteome</keyword>